<accession>A0A179EP77</accession>
<feature type="transmembrane region" description="Helical" evidence="6">
    <location>
        <begin position="359"/>
        <end position="378"/>
    </location>
</feature>
<feature type="transmembrane region" description="Helical" evidence="6">
    <location>
        <begin position="15"/>
        <end position="36"/>
    </location>
</feature>
<feature type="transmembrane region" description="Helical" evidence="6">
    <location>
        <begin position="444"/>
        <end position="467"/>
    </location>
</feature>
<feature type="transmembrane region" description="Helical" evidence="6">
    <location>
        <begin position="325"/>
        <end position="347"/>
    </location>
</feature>
<dbReference type="PANTHER" id="PTHR34697">
    <property type="entry name" value="PHOSPHATIDYLGLYCEROL LYSYLTRANSFERASE"/>
    <property type="match status" value="1"/>
</dbReference>
<feature type="transmembrane region" description="Helical" evidence="6">
    <location>
        <begin position="287"/>
        <end position="304"/>
    </location>
</feature>
<keyword evidence="3 6" id="KW-0812">Transmembrane</keyword>
<feature type="transmembrane region" description="Helical" evidence="6">
    <location>
        <begin position="166"/>
        <end position="183"/>
    </location>
</feature>
<dbReference type="InterPro" id="IPR016181">
    <property type="entry name" value="Acyl_CoA_acyltransferase"/>
</dbReference>
<evidence type="ECO:0000313" key="8">
    <source>
        <dbReference type="EMBL" id="OAQ55068.1"/>
    </source>
</evidence>
<gene>
    <name evidence="8" type="ORF">A6E74_10245</name>
</gene>
<evidence type="ECO:0000256" key="5">
    <source>
        <dbReference type="ARBA" id="ARBA00023136"/>
    </source>
</evidence>
<protein>
    <recommendedName>
        <fullName evidence="7">Phosphatidylglycerol lysyltransferase C-terminal domain-containing protein</fullName>
    </recommendedName>
</protein>
<dbReference type="EMBL" id="LWMN01000016">
    <property type="protein sequence ID" value="OAQ55068.1"/>
    <property type="molecule type" value="Genomic_DNA"/>
</dbReference>
<dbReference type="InterPro" id="IPR051211">
    <property type="entry name" value="PG_lysyltransferase"/>
</dbReference>
<evidence type="ECO:0000256" key="6">
    <source>
        <dbReference type="SAM" id="Phobius"/>
    </source>
</evidence>
<reference evidence="8 9" key="1">
    <citation type="submission" date="2016-04" db="EMBL/GenBank/DDBJ databases">
        <title>Draft genome of an Enterococcus thailandicus strain isolated from bovine feces.</title>
        <authorList>
            <person name="Beukers A.G."/>
            <person name="Zaheer R."/>
            <person name="Goji N."/>
            <person name="Cook S.R."/>
            <person name="Amoako K."/>
            <person name="Chaves A.V."/>
            <person name="Ward M.P."/>
            <person name="Mcallister T.A."/>
        </authorList>
    </citation>
    <scope>NUCLEOTIDE SEQUENCE [LARGE SCALE GENOMIC DNA]</scope>
    <source>
        <strain evidence="8 9">F0711D 46</strain>
    </source>
</reference>
<comment type="subcellular location">
    <subcellularLocation>
        <location evidence="1">Cell membrane</location>
        <topology evidence="1">Multi-pass membrane protein</topology>
    </subcellularLocation>
</comment>
<feature type="transmembrane region" description="Helical" evidence="6">
    <location>
        <begin position="203"/>
        <end position="225"/>
    </location>
</feature>
<evidence type="ECO:0000313" key="9">
    <source>
        <dbReference type="Proteomes" id="UP000078516"/>
    </source>
</evidence>
<sequence>MLKTALQWFKNHLGLFKTIFLISVVVIIFGELLSIGKTLSVDQLAQTFSDIPIWKTFLMFIIGLLCVAPMIGYDIILNRLLGQKLSWSYLLETSWLINSINNVAGFGGFVSIGLRSELYGQKKDGKKVMQALSKIFLFLMAGLSIYSLLSFLLVLFTPVTPFIKQYWIWLIGGGLYFPVVLLVTTLKKEGYLGGLTWKLRGQLLLVSILEWTGVLLSFLSVGFLMEIPIDLWQTIPLFIAASVIGIVSMIPGEIGSFDVMMILGLSAIGVPREIVVVWILLFRIFYYFIPFLLGIVFFFKNIGASFNQRYSGIPRQLATEIAHKIVVVLLYFSGIMLVLSATIPQAFSEFHWLHTLNPLKFHFIIQFPSIILGFLLLIMGRGIAARVTRAYLPTIIIVGLALLYVILGDFTLTGSIFLTLLLVIIIASKNELFREQLVYSWEWLTVDGLLIGTLTILYLVIGVYNLPTFPHRKHHFISFFLFPSEKIWLSGFLAIVTVSLIMILFVHFLQGKKKLVGEAFDEEKAKAVLVNYGGNSDSQLIFLKDKRMFTYEANGEPTVLLQFASYNNKCVVMGDPSGKKEDFPKAIEAFITEADRLGYLPVFYESSEELVMILHDVGYDFIKMGEEAYVELPEFTTSGKKMKGTRAVINRIEREGFTFEVLSPPFSVEQMQTFKQISDNWLGSRKEKGFSLGFFAEDYLQRGPIAVVRNSEQEIVAFANIMPTYTDNKVGTIDLMRYDPKKAPSGSMDFLFIHLFNHMKEQDIQWFNLGMAPLSNVGTSRKSFLQERIAYLVYEFGSHFYSFHGLREYKEKYATHWTPRYTLYSRDSWIAYVMIALLIIDNAPVEKNGKMNPLQKGFKKWFKK</sequence>
<evidence type="ECO:0000259" key="7">
    <source>
        <dbReference type="Pfam" id="PF09924"/>
    </source>
</evidence>
<evidence type="ECO:0000256" key="3">
    <source>
        <dbReference type="ARBA" id="ARBA00022692"/>
    </source>
</evidence>
<dbReference type="NCBIfam" id="NF033480">
    <property type="entry name" value="bifunc_MprF"/>
    <property type="match status" value="1"/>
</dbReference>
<feature type="transmembrane region" description="Helical" evidence="6">
    <location>
        <begin position="135"/>
        <end position="160"/>
    </location>
</feature>
<feature type="transmembrane region" description="Helical" evidence="6">
    <location>
        <begin position="57"/>
        <end position="76"/>
    </location>
</feature>
<keyword evidence="2" id="KW-1003">Cell membrane</keyword>
<organism evidence="8 9">
    <name type="scientific">Enterococcus thailandicus</name>
    <dbReference type="NCBI Taxonomy" id="417368"/>
    <lineage>
        <taxon>Bacteria</taxon>
        <taxon>Bacillati</taxon>
        <taxon>Bacillota</taxon>
        <taxon>Bacilli</taxon>
        <taxon>Lactobacillales</taxon>
        <taxon>Enterococcaceae</taxon>
        <taxon>Enterococcus</taxon>
    </lineage>
</organism>
<dbReference type="GO" id="GO:0055091">
    <property type="term" value="P:phospholipid homeostasis"/>
    <property type="evidence" value="ECO:0007669"/>
    <property type="project" value="TreeGrafter"/>
</dbReference>
<evidence type="ECO:0000256" key="2">
    <source>
        <dbReference type="ARBA" id="ARBA00022475"/>
    </source>
</evidence>
<evidence type="ECO:0000256" key="4">
    <source>
        <dbReference type="ARBA" id="ARBA00022989"/>
    </source>
</evidence>
<feature type="transmembrane region" description="Helical" evidence="6">
    <location>
        <begin position="96"/>
        <end position="114"/>
    </location>
</feature>
<dbReference type="AlphaFoldDB" id="A0A179EP77"/>
<dbReference type="PANTHER" id="PTHR34697:SF2">
    <property type="entry name" value="PHOSPHATIDYLGLYCEROL LYSYLTRANSFERASE"/>
    <property type="match status" value="1"/>
</dbReference>
<keyword evidence="4 6" id="KW-1133">Transmembrane helix</keyword>
<feature type="domain" description="Phosphatidylglycerol lysyltransferase C-terminal" evidence="7">
    <location>
        <begin position="529"/>
        <end position="824"/>
    </location>
</feature>
<dbReference type="SUPFAM" id="SSF55729">
    <property type="entry name" value="Acyl-CoA N-acyltransferases (Nat)"/>
    <property type="match status" value="1"/>
</dbReference>
<dbReference type="Proteomes" id="UP000078516">
    <property type="component" value="Unassembled WGS sequence"/>
</dbReference>
<feature type="transmembrane region" description="Helical" evidence="6">
    <location>
        <begin position="231"/>
        <end position="250"/>
    </location>
</feature>
<name>A0A179EP77_ENTTH</name>
<feature type="transmembrane region" description="Helical" evidence="6">
    <location>
        <begin position="487"/>
        <end position="509"/>
    </location>
</feature>
<keyword evidence="5 6" id="KW-0472">Membrane</keyword>
<dbReference type="GO" id="GO:0005886">
    <property type="term" value="C:plasma membrane"/>
    <property type="evidence" value="ECO:0007669"/>
    <property type="project" value="UniProtKB-SubCell"/>
</dbReference>
<dbReference type="GO" id="GO:0016755">
    <property type="term" value="F:aminoacyltransferase activity"/>
    <property type="evidence" value="ECO:0007669"/>
    <property type="project" value="TreeGrafter"/>
</dbReference>
<feature type="transmembrane region" description="Helical" evidence="6">
    <location>
        <begin position="413"/>
        <end position="432"/>
    </location>
</feature>
<keyword evidence="9" id="KW-1185">Reference proteome</keyword>
<comment type="caution">
    <text evidence="8">The sequence shown here is derived from an EMBL/GenBank/DDBJ whole genome shotgun (WGS) entry which is preliminary data.</text>
</comment>
<dbReference type="Pfam" id="PF09924">
    <property type="entry name" value="LPG_synthase_C"/>
    <property type="match status" value="1"/>
</dbReference>
<dbReference type="InterPro" id="IPR024320">
    <property type="entry name" value="LPG_synthase_C"/>
</dbReference>
<evidence type="ECO:0000256" key="1">
    <source>
        <dbReference type="ARBA" id="ARBA00004651"/>
    </source>
</evidence>
<dbReference type="RefSeq" id="WP_067485092.1">
    <property type="nucleotide sequence ID" value="NZ_JAQCRD010000009.1"/>
</dbReference>
<proteinExistence type="predicted"/>